<keyword evidence="3" id="KW-1185">Reference proteome</keyword>
<name>A0A0C2WU46_AMAMK</name>
<dbReference type="Proteomes" id="UP000054549">
    <property type="component" value="Unassembled WGS sequence"/>
</dbReference>
<feature type="region of interest" description="Disordered" evidence="1">
    <location>
        <begin position="39"/>
        <end position="58"/>
    </location>
</feature>
<evidence type="ECO:0000256" key="1">
    <source>
        <dbReference type="SAM" id="MobiDB-lite"/>
    </source>
</evidence>
<dbReference type="HOGENOM" id="CLU_2542110_0_0_1"/>
<gene>
    <name evidence="2" type="ORF">M378DRAFT_168746</name>
</gene>
<reference evidence="2 3" key="1">
    <citation type="submission" date="2014-04" db="EMBL/GenBank/DDBJ databases">
        <title>Evolutionary Origins and Diversification of the Mycorrhizal Mutualists.</title>
        <authorList>
            <consortium name="DOE Joint Genome Institute"/>
            <consortium name="Mycorrhizal Genomics Consortium"/>
            <person name="Kohler A."/>
            <person name="Kuo A."/>
            <person name="Nagy L.G."/>
            <person name="Floudas D."/>
            <person name="Copeland A."/>
            <person name="Barry K.W."/>
            <person name="Cichocki N."/>
            <person name="Veneault-Fourrey C."/>
            <person name="LaButti K."/>
            <person name="Lindquist E.A."/>
            <person name="Lipzen A."/>
            <person name="Lundell T."/>
            <person name="Morin E."/>
            <person name="Murat C."/>
            <person name="Riley R."/>
            <person name="Ohm R."/>
            <person name="Sun H."/>
            <person name="Tunlid A."/>
            <person name="Henrissat B."/>
            <person name="Grigoriev I.V."/>
            <person name="Hibbett D.S."/>
            <person name="Martin F."/>
        </authorList>
    </citation>
    <scope>NUCLEOTIDE SEQUENCE [LARGE SCALE GENOMIC DNA]</scope>
    <source>
        <strain evidence="2 3">Koide BX008</strain>
    </source>
</reference>
<organism evidence="2 3">
    <name type="scientific">Amanita muscaria (strain Koide BX008)</name>
    <dbReference type="NCBI Taxonomy" id="946122"/>
    <lineage>
        <taxon>Eukaryota</taxon>
        <taxon>Fungi</taxon>
        <taxon>Dikarya</taxon>
        <taxon>Basidiomycota</taxon>
        <taxon>Agaricomycotina</taxon>
        <taxon>Agaricomycetes</taxon>
        <taxon>Agaricomycetidae</taxon>
        <taxon>Agaricales</taxon>
        <taxon>Pluteineae</taxon>
        <taxon>Amanitaceae</taxon>
        <taxon>Amanita</taxon>
    </lineage>
</organism>
<dbReference type="InParanoid" id="A0A0C2WU46"/>
<protein>
    <submittedName>
        <fullName evidence="2">Uncharacterized protein</fullName>
    </submittedName>
</protein>
<dbReference type="AlphaFoldDB" id="A0A0C2WU46"/>
<evidence type="ECO:0000313" key="3">
    <source>
        <dbReference type="Proteomes" id="UP000054549"/>
    </source>
</evidence>
<sequence length="83" mass="9086">MVDRFIVSPCGCEPSRLAPTLNVHFAHYDWGKAKERYSWNSENSSQRGSSPTGAKSSYVSVGTLTAPTNQLTALSLKLERLLA</sequence>
<evidence type="ECO:0000313" key="2">
    <source>
        <dbReference type="EMBL" id="KIL59868.1"/>
    </source>
</evidence>
<dbReference type="EMBL" id="KN818308">
    <property type="protein sequence ID" value="KIL59868.1"/>
    <property type="molecule type" value="Genomic_DNA"/>
</dbReference>
<accession>A0A0C2WU46</accession>
<proteinExistence type="predicted"/>